<name>A0A410PYF1_9FIRM</name>
<dbReference type="GO" id="GO:0046872">
    <property type="term" value="F:metal ion binding"/>
    <property type="evidence" value="ECO:0007669"/>
    <property type="project" value="UniProtKB-UniRule"/>
</dbReference>
<dbReference type="RefSeq" id="WP_128746675.1">
    <property type="nucleotide sequence ID" value="NZ_CP035281.1"/>
</dbReference>
<dbReference type="Pfam" id="PF02424">
    <property type="entry name" value="ApbE"/>
    <property type="match status" value="1"/>
</dbReference>
<evidence type="ECO:0000313" key="13">
    <source>
        <dbReference type="Proteomes" id="UP000287601"/>
    </source>
</evidence>
<feature type="binding site" evidence="11">
    <location>
        <position position="293"/>
    </location>
    <ligand>
        <name>Mg(2+)</name>
        <dbReference type="ChEBI" id="CHEBI:18420"/>
    </ligand>
</feature>
<proteinExistence type="inferred from homology"/>
<dbReference type="EMBL" id="CP035281">
    <property type="protein sequence ID" value="QAT43968.1"/>
    <property type="molecule type" value="Genomic_DNA"/>
</dbReference>
<keyword evidence="3 10" id="KW-0285">Flavoprotein</keyword>
<comment type="cofactor">
    <cofactor evidence="11">
        <name>Mg(2+)</name>
        <dbReference type="ChEBI" id="CHEBI:18420"/>
    </cofactor>
    <cofactor evidence="11">
        <name>Mn(2+)</name>
        <dbReference type="ChEBI" id="CHEBI:29035"/>
    </cofactor>
    <text evidence="11">Magnesium. Can also use manganese.</text>
</comment>
<comment type="catalytic activity">
    <reaction evidence="9 10">
        <text>L-threonyl-[protein] + FAD = FMN-L-threonyl-[protein] + AMP + H(+)</text>
        <dbReference type="Rhea" id="RHEA:36847"/>
        <dbReference type="Rhea" id="RHEA-COMP:11060"/>
        <dbReference type="Rhea" id="RHEA-COMP:11061"/>
        <dbReference type="ChEBI" id="CHEBI:15378"/>
        <dbReference type="ChEBI" id="CHEBI:30013"/>
        <dbReference type="ChEBI" id="CHEBI:57692"/>
        <dbReference type="ChEBI" id="CHEBI:74257"/>
        <dbReference type="ChEBI" id="CHEBI:456215"/>
        <dbReference type="EC" id="2.7.1.180"/>
    </reaction>
</comment>
<accession>A0A410PYF1</accession>
<protein>
    <recommendedName>
        <fullName evidence="2 10">FAD:protein FMN transferase</fullName>
        <ecNumber evidence="1 10">2.7.1.180</ecNumber>
    </recommendedName>
    <alternativeName>
        <fullName evidence="8 10">Flavin transferase</fullName>
    </alternativeName>
</protein>
<sequence>MRINSLKNKIVIIVLIFVLLLLLMYGIMKHSAAEPVTETKFALDTICRITLYGTADKGIFEECFQKLEDIEKKMSVDLSESEVSEINRKAGIKPVRVSEETYNVICAGKKYSEKSSGKFDITVGPLVRLWGINKPNPKVPAETDIQSTVKRIGYGKIATNDKDKSVFLEEKGMALDLGGIAKGYAGDAIAEILKSEGVQHAIVDLGGNLVLMGSKPDGTDWKVGIQTPFQPTGNSFALLSVSDRAVVTSGIYQRYFKEDGQIYHHILDTQTGYPVQNGLVSVTVICKSSMEADALAKAFTLGLEKGMQFIEAQKDVDAIFVTDKNEVHITPGIRNAFKITDETYKLVN</sequence>
<evidence type="ECO:0000256" key="3">
    <source>
        <dbReference type="ARBA" id="ARBA00022630"/>
    </source>
</evidence>
<evidence type="ECO:0000256" key="10">
    <source>
        <dbReference type="PIRNR" id="PIRNR006268"/>
    </source>
</evidence>
<dbReference type="Proteomes" id="UP000287601">
    <property type="component" value="Chromosome"/>
</dbReference>
<reference evidence="12 13" key="1">
    <citation type="submission" date="2019-01" db="EMBL/GenBank/DDBJ databases">
        <title>Draft genomes of a novel of Aminipila strains.</title>
        <authorList>
            <person name="Ma S."/>
        </authorList>
    </citation>
    <scope>NUCLEOTIDE SEQUENCE [LARGE SCALE GENOMIC DNA]</scope>
    <source>
        <strain evidence="13">JN-39</strain>
    </source>
</reference>
<evidence type="ECO:0000256" key="2">
    <source>
        <dbReference type="ARBA" id="ARBA00016337"/>
    </source>
</evidence>
<dbReference type="PANTHER" id="PTHR30040">
    <property type="entry name" value="THIAMINE BIOSYNTHESIS LIPOPROTEIN APBE"/>
    <property type="match status" value="1"/>
</dbReference>
<evidence type="ECO:0000256" key="8">
    <source>
        <dbReference type="ARBA" id="ARBA00031306"/>
    </source>
</evidence>
<evidence type="ECO:0000256" key="7">
    <source>
        <dbReference type="ARBA" id="ARBA00022842"/>
    </source>
</evidence>
<evidence type="ECO:0000256" key="11">
    <source>
        <dbReference type="PIRSR" id="PIRSR006268-2"/>
    </source>
</evidence>
<evidence type="ECO:0000256" key="4">
    <source>
        <dbReference type="ARBA" id="ARBA00022679"/>
    </source>
</evidence>
<dbReference type="AlphaFoldDB" id="A0A410PYF1"/>
<dbReference type="InterPro" id="IPR024932">
    <property type="entry name" value="ApbE"/>
</dbReference>
<comment type="similarity">
    <text evidence="10">Belongs to the ApbE family.</text>
</comment>
<dbReference type="Gene3D" id="3.10.520.10">
    <property type="entry name" value="ApbE-like domains"/>
    <property type="match status" value="1"/>
</dbReference>
<dbReference type="PIRSF" id="PIRSF006268">
    <property type="entry name" value="ApbE"/>
    <property type="match status" value="1"/>
</dbReference>
<dbReference type="InterPro" id="IPR003374">
    <property type="entry name" value="ApbE-like_sf"/>
</dbReference>
<gene>
    <name evidence="12" type="ORF">EQM06_12460</name>
</gene>
<evidence type="ECO:0000256" key="9">
    <source>
        <dbReference type="ARBA" id="ARBA00048540"/>
    </source>
</evidence>
<dbReference type="EC" id="2.7.1.180" evidence="1 10"/>
<feature type="binding site" evidence="11">
    <location>
        <position position="179"/>
    </location>
    <ligand>
        <name>Mg(2+)</name>
        <dbReference type="ChEBI" id="CHEBI:18420"/>
    </ligand>
</feature>
<evidence type="ECO:0000256" key="6">
    <source>
        <dbReference type="ARBA" id="ARBA00022827"/>
    </source>
</evidence>
<keyword evidence="13" id="KW-1185">Reference proteome</keyword>
<evidence type="ECO:0000256" key="1">
    <source>
        <dbReference type="ARBA" id="ARBA00011955"/>
    </source>
</evidence>
<evidence type="ECO:0000256" key="5">
    <source>
        <dbReference type="ARBA" id="ARBA00022723"/>
    </source>
</evidence>
<dbReference type="KEGG" id="amij:EQM06_12460"/>
<evidence type="ECO:0000313" key="12">
    <source>
        <dbReference type="EMBL" id="QAT43968.1"/>
    </source>
</evidence>
<dbReference type="SUPFAM" id="SSF143631">
    <property type="entry name" value="ApbE-like"/>
    <property type="match status" value="1"/>
</dbReference>
<dbReference type="PANTHER" id="PTHR30040:SF2">
    <property type="entry name" value="FAD:PROTEIN FMN TRANSFERASE"/>
    <property type="match status" value="1"/>
</dbReference>
<keyword evidence="5 10" id="KW-0479">Metal-binding</keyword>
<dbReference type="GO" id="GO:0016740">
    <property type="term" value="F:transferase activity"/>
    <property type="evidence" value="ECO:0007669"/>
    <property type="project" value="UniProtKB-UniRule"/>
</dbReference>
<keyword evidence="6 10" id="KW-0274">FAD</keyword>
<dbReference type="OrthoDB" id="9778595at2"/>
<keyword evidence="4 10" id="KW-0808">Transferase</keyword>
<keyword evidence="7 10" id="KW-0460">Magnesium</keyword>
<organism evidence="12 13">
    <name type="scientific">Aminipila luticellarii</name>
    <dbReference type="NCBI Taxonomy" id="2507160"/>
    <lineage>
        <taxon>Bacteria</taxon>
        <taxon>Bacillati</taxon>
        <taxon>Bacillota</taxon>
        <taxon>Clostridia</taxon>
        <taxon>Peptostreptococcales</taxon>
        <taxon>Anaerovoracaceae</taxon>
        <taxon>Aminipila</taxon>
    </lineage>
</organism>